<sequence length="229" mass="23207">MAPRLGTGSGAIDLNAACAGFCYGPGVVDALVRSNAAAHVLLVGSDKMSDIVDPNDAAAAFLFADGAGAAVVGPGPEDGISPTVWGSDGGQRHLIAHSATGVEHRDNPELPWPTMGMAGPEVFRWAVGEIPEIAERALAAAGVRPADLSAFVPHQASLRITDALAARLALPSHVTGARDVTHAGNTSAASVPLALDRLRETGDVPRGGRALLVGFGVGLPWAGQVVQLP</sequence>
<keyword evidence="9" id="KW-0511">Multifunctional enzyme</keyword>
<dbReference type="Pfam" id="PF08545">
    <property type="entry name" value="ACP_syn_III"/>
    <property type="match status" value="1"/>
</dbReference>
<keyword evidence="6" id="KW-0276">Fatty acid metabolism</keyword>
<dbReference type="InterPro" id="IPR016039">
    <property type="entry name" value="Thiolase-like"/>
</dbReference>
<organism evidence="12 13">
    <name type="scientific">Streptomyces guryensis</name>
    <dbReference type="NCBI Taxonomy" id="2886947"/>
    <lineage>
        <taxon>Bacteria</taxon>
        <taxon>Bacillati</taxon>
        <taxon>Actinomycetota</taxon>
        <taxon>Actinomycetes</taxon>
        <taxon>Kitasatosporales</taxon>
        <taxon>Streptomycetaceae</taxon>
        <taxon>Streptomyces</taxon>
    </lineage>
</organism>
<dbReference type="GO" id="GO:0006633">
    <property type="term" value="P:fatty acid biosynthetic process"/>
    <property type="evidence" value="ECO:0007669"/>
    <property type="project" value="UniProtKB-KW"/>
</dbReference>
<dbReference type="SUPFAM" id="SSF53901">
    <property type="entry name" value="Thiolase-like"/>
    <property type="match status" value="2"/>
</dbReference>
<evidence type="ECO:0008006" key="14">
    <source>
        <dbReference type="Google" id="ProtNLM"/>
    </source>
</evidence>
<keyword evidence="4" id="KW-0444">Lipid biosynthesis</keyword>
<keyword evidence="8" id="KW-0275">Fatty acid biosynthesis</keyword>
<evidence type="ECO:0000256" key="3">
    <source>
        <dbReference type="ARBA" id="ARBA00022490"/>
    </source>
</evidence>
<feature type="domain" description="Beta-ketoacyl-[acyl-carrier-protein] synthase III C-terminal" evidence="10">
    <location>
        <begin position="138"/>
        <end position="227"/>
    </location>
</feature>
<dbReference type="PANTHER" id="PTHR43091:SF1">
    <property type="entry name" value="BETA-KETOACYL-[ACYL-CARRIER-PROTEIN] SYNTHASE III, CHLOROPLASTIC"/>
    <property type="match status" value="1"/>
</dbReference>
<dbReference type="InterPro" id="IPR013751">
    <property type="entry name" value="ACP_syn_III_N"/>
</dbReference>
<gene>
    <name evidence="12" type="ORF">LJ657_02320</name>
</gene>
<evidence type="ECO:0000313" key="12">
    <source>
        <dbReference type="EMBL" id="MCD9872522.1"/>
    </source>
</evidence>
<comment type="pathway">
    <text evidence="1">Lipid metabolism.</text>
</comment>
<keyword evidence="7" id="KW-0443">Lipid metabolism</keyword>
<evidence type="ECO:0000256" key="2">
    <source>
        <dbReference type="ARBA" id="ARBA00008642"/>
    </source>
</evidence>
<evidence type="ECO:0000259" key="11">
    <source>
        <dbReference type="Pfam" id="PF08545"/>
    </source>
</evidence>
<dbReference type="RefSeq" id="WP_232646470.1">
    <property type="nucleotide sequence ID" value="NZ_JAJSBI010000001.1"/>
</dbReference>
<dbReference type="GO" id="GO:0004315">
    <property type="term" value="F:3-oxoacyl-[acyl-carrier-protein] synthase activity"/>
    <property type="evidence" value="ECO:0007669"/>
    <property type="project" value="InterPro"/>
</dbReference>
<evidence type="ECO:0000256" key="4">
    <source>
        <dbReference type="ARBA" id="ARBA00022516"/>
    </source>
</evidence>
<dbReference type="Gene3D" id="3.40.47.10">
    <property type="match status" value="2"/>
</dbReference>
<comment type="similarity">
    <text evidence="2">Belongs to the thiolase-like superfamily. FabH family.</text>
</comment>
<protein>
    <recommendedName>
        <fullName evidence="14">3-oxoacyl-[acyl-carrier-protein] synthase-3</fullName>
    </recommendedName>
</protein>
<comment type="caution">
    <text evidence="12">The sequence shown here is derived from an EMBL/GenBank/DDBJ whole genome shotgun (WGS) entry which is preliminary data.</text>
</comment>
<evidence type="ECO:0000256" key="6">
    <source>
        <dbReference type="ARBA" id="ARBA00022832"/>
    </source>
</evidence>
<reference evidence="12" key="1">
    <citation type="submission" date="2021-12" db="EMBL/GenBank/DDBJ databases">
        <authorList>
            <person name="Lee J.-H."/>
            <person name="Kim S.-B."/>
        </authorList>
    </citation>
    <scope>NUCLEOTIDE SEQUENCE</scope>
    <source>
        <strain evidence="12">NR30</strain>
    </source>
</reference>
<evidence type="ECO:0000313" key="13">
    <source>
        <dbReference type="Proteomes" id="UP001108029"/>
    </source>
</evidence>
<evidence type="ECO:0000256" key="7">
    <source>
        <dbReference type="ARBA" id="ARBA00023098"/>
    </source>
</evidence>
<keyword evidence="13" id="KW-1185">Reference proteome</keyword>
<name>A0A9Q3VIY0_9ACTN</name>
<keyword evidence="3" id="KW-0963">Cytoplasm</keyword>
<evidence type="ECO:0000256" key="9">
    <source>
        <dbReference type="ARBA" id="ARBA00023268"/>
    </source>
</evidence>
<evidence type="ECO:0000256" key="1">
    <source>
        <dbReference type="ARBA" id="ARBA00005189"/>
    </source>
</evidence>
<evidence type="ECO:0000256" key="8">
    <source>
        <dbReference type="ARBA" id="ARBA00023160"/>
    </source>
</evidence>
<dbReference type="AlphaFoldDB" id="A0A9Q3VIY0"/>
<feature type="domain" description="Beta-ketoacyl-[acyl-carrier-protein] synthase III N-terminal" evidence="11">
    <location>
        <begin position="12"/>
        <end position="89"/>
    </location>
</feature>
<keyword evidence="5" id="KW-0808">Transferase</keyword>
<dbReference type="InterPro" id="IPR013747">
    <property type="entry name" value="ACP_syn_III_C"/>
</dbReference>
<dbReference type="PANTHER" id="PTHR43091">
    <property type="entry name" value="3-OXOACYL-[ACYL-CARRIER-PROTEIN] SYNTHASE"/>
    <property type="match status" value="1"/>
</dbReference>
<dbReference type="Proteomes" id="UP001108029">
    <property type="component" value="Unassembled WGS sequence"/>
</dbReference>
<dbReference type="EMBL" id="JAJSBI010000001">
    <property type="protein sequence ID" value="MCD9872522.1"/>
    <property type="molecule type" value="Genomic_DNA"/>
</dbReference>
<dbReference type="Pfam" id="PF08541">
    <property type="entry name" value="ACP_syn_III_C"/>
    <property type="match status" value="1"/>
</dbReference>
<evidence type="ECO:0000259" key="10">
    <source>
        <dbReference type="Pfam" id="PF08541"/>
    </source>
</evidence>
<evidence type="ECO:0000256" key="5">
    <source>
        <dbReference type="ARBA" id="ARBA00022679"/>
    </source>
</evidence>
<accession>A0A9Q3VIY0</accession>
<proteinExistence type="inferred from homology"/>